<evidence type="ECO:0000256" key="3">
    <source>
        <dbReference type="ARBA" id="ARBA00023157"/>
    </source>
</evidence>
<evidence type="ECO:0000259" key="6">
    <source>
        <dbReference type="PROSITE" id="PS50923"/>
    </source>
</evidence>
<evidence type="ECO:0000256" key="2">
    <source>
        <dbReference type="ARBA" id="ARBA00022737"/>
    </source>
</evidence>
<dbReference type="PANTHER" id="PTHR45656:SF4">
    <property type="entry name" value="PROTEIN CBR-CLEC-78"/>
    <property type="match status" value="1"/>
</dbReference>
<dbReference type="Gene3D" id="2.10.70.10">
    <property type="entry name" value="Complement Module, domain 1"/>
    <property type="match status" value="1"/>
</dbReference>
<keyword evidence="1 5" id="KW-0732">Signal</keyword>
<feature type="chain" id="PRO_5044000968" description="Sushi domain-containing protein" evidence="5">
    <location>
        <begin position="32"/>
        <end position="121"/>
    </location>
</feature>
<keyword evidence="4" id="KW-0768">Sushi</keyword>
<dbReference type="SMART" id="SM00032">
    <property type="entry name" value="CCP"/>
    <property type="match status" value="1"/>
</dbReference>
<feature type="domain" description="Sushi" evidence="6">
    <location>
        <begin position="41"/>
        <end position="100"/>
    </location>
</feature>
<dbReference type="PROSITE" id="PS50923">
    <property type="entry name" value="SUSHI"/>
    <property type="match status" value="1"/>
</dbReference>
<gene>
    <name evidence="7" type="ORF">ONE63_001602</name>
</gene>
<comment type="caution">
    <text evidence="7">The sequence shown here is derived from an EMBL/GenBank/DDBJ whole genome shotgun (WGS) entry which is preliminary data.</text>
</comment>
<keyword evidence="2" id="KW-0677">Repeat</keyword>
<accession>A0AAV7XH00</accession>
<dbReference type="AlphaFoldDB" id="A0AAV7XH00"/>
<dbReference type="Pfam" id="PF00084">
    <property type="entry name" value="Sushi"/>
    <property type="match status" value="1"/>
</dbReference>
<name>A0AAV7XH00_9NEOP</name>
<protein>
    <recommendedName>
        <fullName evidence="6">Sushi domain-containing protein</fullName>
    </recommendedName>
</protein>
<evidence type="ECO:0000313" key="8">
    <source>
        <dbReference type="Proteomes" id="UP001075354"/>
    </source>
</evidence>
<dbReference type="EMBL" id="JAPTSV010000010">
    <property type="protein sequence ID" value="KAJ1523769.1"/>
    <property type="molecule type" value="Genomic_DNA"/>
</dbReference>
<dbReference type="CDD" id="cd00033">
    <property type="entry name" value="CCP"/>
    <property type="match status" value="1"/>
</dbReference>
<dbReference type="InterPro" id="IPR000436">
    <property type="entry name" value="Sushi_SCR_CCP_dom"/>
</dbReference>
<feature type="signal peptide" evidence="5">
    <location>
        <begin position="1"/>
        <end position="31"/>
    </location>
</feature>
<evidence type="ECO:0000256" key="4">
    <source>
        <dbReference type="PROSITE-ProRule" id="PRU00302"/>
    </source>
</evidence>
<sequence>MRRVNSTGHRRAYSSIRAHVVVCCLLFVAVAEPFGRSVTEVACGHPAVPVNSRVSLSAEALRPGTTATYTCDPGYELFGTPTTTCSSSGRWQGELPFCGEYLCFFLSSRTGRQRLQQHPIN</sequence>
<keyword evidence="8" id="KW-1185">Reference proteome</keyword>
<dbReference type="InterPro" id="IPR035976">
    <property type="entry name" value="Sushi/SCR/CCP_sf"/>
</dbReference>
<reference evidence="7" key="1">
    <citation type="submission" date="2022-12" db="EMBL/GenBank/DDBJ databases">
        <title>Chromosome-level genome assembly of the bean flower thrips Megalurothrips usitatus.</title>
        <authorList>
            <person name="Ma L."/>
            <person name="Liu Q."/>
            <person name="Li H."/>
            <person name="Cai W."/>
        </authorList>
    </citation>
    <scope>NUCLEOTIDE SEQUENCE</scope>
    <source>
        <strain evidence="7">Cailab_2022a</strain>
    </source>
</reference>
<evidence type="ECO:0000256" key="5">
    <source>
        <dbReference type="SAM" id="SignalP"/>
    </source>
</evidence>
<feature type="disulfide bond" evidence="4">
    <location>
        <begin position="71"/>
        <end position="98"/>
    </location>
</feature>
<comment type="caution">
    <text evidence="4">Lacks conserved residue(s) required for the propagation of feature annotation.</text>
</comment>
<organism evidence="7 8">
    <name type="scientific">Megalurothrips usitatus</name>
    <name type="common">bean blossom thrips</name>
    <dbReference type="NCBI Taxonomy" id="439358"/>
    <lineage>
        <taxon>Eukaryota</taxon>
        <taxon>Metazoa</taxon>
        <taxon>Ecdysozoa</taxon>
        <taxon>Arthropoda</taxon>
        <taxon>Hexapoda</taxon>
        <taxon>Insecta</taxon>
        <taxon>Pterygota</taxon>
        <taxon>Neoptera</taxon>
        <taxon>Paraneoptera</taxon>
        <taxon>Thysanoptera</taxon>
        <taxon>Terebrantia</taxon>
        <taxon>Thripoidea</taxon>
        <taxon>Thripidae</taxon>
        <taxon>Megalurothrips</taxon>
    </lineage>
</organism>
<evidence type="ECO:0000313" key="7">
    <source>
        <dbReference type="EMBL" id="KAJ1523769.1"/>
    </source>
</evidence>
<evidence type="ECO:0000256" key="1">
    <source>
        <dbReference type="ARBA" id="ARBA00022729"/>
    </source>
</evidence>
<keyword evidence="3 4" id="KW-1015">Disulfide bond</keyword>
<dbReference type="Proteomes" id="UP001075354">
    <property type="component" value="Chromosome 10"/>
</dbReference>
<dbReference type="InterPro" id="IPR051277">
    <property type="entry name" value="SEZ6_CSMD_C4BPB_Regulators"/>
</dbReference>
<dbReference type="SUPFAM" id="SSF57535">
    <property type="entry name" value="Complement control module/SCR domain"/>
    <property type="match status" value="1"/>
</dbReference>
<proteinExistence type="predicted"/>
<dbReference type="PANTHER" id="PTHR45656">
    <property type="entry name" value="PROTEIN CBR-CLEC-78"/>
    <property type="match status" value="1"/>
</dbReference>